<protein>
    <recommendedName>
        <fullName evidence="1">2-hydroxychromene-2-carboxylate isomerase</fullName>
        <ecNumber evidence="1">5.99.1.4</ecNumber>
    </recommendedName>
</protein>
<accession>A0ABT2Z5K9</accession>
<reference evidence="3 4" key="1">
    <citation type="submission" date="2022-10" db="EMBL/GenBank/DDBJ databases">
        <title>Defluviimonas sp. nov., isolated from ocean surface water.</title>
        <authorList>
            <person name="He W."/>
            <person name="Wang L."/>
            <person name="Zhang D.-F."/>
        </authorList>
    </citation>
    <scope>NUCLEOTIDE SEQUENCE [LARGE SCALE GENOMIC DNA]</scope>
    <source>
        <strain evidence="3 4">WL0075</strain>
    </source>
</reference>
<dbReference type="GO" id="GO:0016853">
    <property type="term" value="F:isomerase activity"/>
    <property type="evidence" value="ECO:0007669"/>
    <property type="project" value="UniProtKB-KW"/>
</dbReference>
<organism evidence="3 4">
    <name type="scientific">Albidovulum sediminicola</name>
    <dbReference type="NCBI Taxonomy" id="2984331"/>
    <lineage>
        <taxon>Bacteria</taxon>
        <taxon>Pseudomonadati</taxon>
        <taxon>Pseudomonadota</taxon>
        <taxon>Alphaproteobacteria</taxon>
        <taxon>Rhodobacterales</taxon>
        <taxon>Paracoccaceae</taxon>
        <taxon>Albidovulum</taxon>
    </lineage>
</organism>
<dbReference type="PIRSF" id="PIRSF006386">
    <property type="entry name" value="HCCAis_GSTk"/>
    <property type="match status" value="1"/>
</dbReference>
<dbReference type="InterPro" id="IPR036249">
    <property type="entry name" value="Thioredoxin-like_sf"/>
</dbReference>
<evidence type="ECO:0000313" key="3">
    <source>
        <dbReference type="EMBL" id="MCV2866442.1"/>
    </source>
</evidence>
<evidence type="ECO:0000256" key="1">
    <source>
        <dbReference type="PIRNR" id="PIRNR006386"/>
    </source>
</evidence>
<dbReference type="SUPFAM" id="SSF52833">
    <property type="entry name" value="Thioredoxin-like"/>
    <property type="match status" value="1"/>
</dbReference>
<evidence type="ECO:0000259" key="2">
    <source>
        <dbReference type="Pfam" id="PF01323"/>
    </source>
</evidence>
<gene>
    <name evidence="3" type="ORF">OE647_17125</name>
</gene>
<feature type="domain" description="DSBA-like thioredoxin" evidence="2">
    <location>
        <begin position="10"/>
        <end position="206"/>
    </location>
</feature>
<dbReference type="Proteomes" id="UP001652503">
    <property type="component" value="Unassembled WGS sequence"/>
</dbReference>
<keyword evidence="4" id="KW-1185">Reference proteome</keyword>
<keyword evidence="1 3" id="KW-0413">Isomerase</keyword>
<dbReference type="PANTHER" id="PTHR42943:SF2">
    <property type="entry name" value="GLUTATHIONE S-TRANSFERASE KAPPA 1"/>
    <property type="match status" value="1"/>
</dbReference>
<sequence length="210" mass="22918">MREERRDVAQIDYYFSTISPFTYLAGTRLEDIAARHGATITYKPVDIVALFARTGGTGLADRHESRKAYRLQELRRQAAKTGMPINLRPMFFPANAAPSAYAIIAAQAAVAKGGAGDLGALVHGVLRACWAEERNIAEDEVVTDLLKAYGFDPGLAFSGMLMGAETYARNLEDAVAAGVFGSPFYVLDDGERFWGQDRLEDLDLHLAGKL</sequence>
<dbReference type="InterPro" id="IPR001853">
    <property type="entry name" value="DSBA-like_thioredoxin_dom"/>
</dbReference>
<dbReference type="EC" id="5.99.1.4" evidence="1"/>
<dbReference type="InterPro" id="IPR051924">
    <property type="entry name" value="GST_Kappa/NadH"/>
</dbReference>
<dbReference type="InterPro" id="IPR044087">
    <property type="entry name" value="NahD-like"/>
</dbReference>
<dbReference type="CDD" id="cd03022">
    <property type="entry name" value="DsbA_HCCA_Iso"/>
    <property type="match status" value="1"/>
</dbReference>
<comment type="caution">
    <text evidence="3">The sequence shown here is derived from an EMBL/GenBank/DDBJ whole genome shotgun (WGS) entry which is preliminary data.</text>
</comment>
<proteinExistence type="inferred from homology"/>
<dbReference type="EMBL" id="JAOWLA010000019">
    <property type="protein sequence ID" value="MCV2866442.1"/>
    <property type="molecule type" value="Genomic_DNA"/>
</dbReference>
<name>A0ABT2Z5K9_9RHOB</name>
<comment type="similarity">
    <text evidence="1">Belongs to the GST superfamily. NadH family.</text>
</comment>
<dbReference type="PANTHER" id="PTHR42943">
    <property type="entry name" value="GLUTATHIONE S-TRANSFERASE KAPPA"/>
    <property type="match status" value="1"/>
</dbReference>
<comment type="catalytic activity">
    <reaction evidence="1">
        <text>2-hydroxychromene-2-carboxylate = (3E)-4-(2-hydroxyphenyl)-2-oxobut-3-enoate</text>
        <dbReference type="Rhea" id="RHEA:27401"/>
        <dbReference type="ChEBI" id="CHEBI:59350"/>
        <dbReference type="ChEBI" id="CHEBI:59353"/>
        <dbReference type="EC" id="5.99.1.4"/>
    </reaction>
</comment>
<dbReference type="InterPro" id="IPR014440">
    <property type="entry name" value="HCCAis_GSTk"/>
</dbReference>
<dbReference type="Pfam" id="PF01323">
    <property type="entry name" value="DSBA"/>
    <property type="match status" value="1"/>
</dbReference>
<dbReference type="Gene3D" id="3.40.30.10">
    <property type="entry name" value="Glutaredoxin"/>
    <property type="match status" value="1"/>
</dbReference>
<evidence type="ECO:0000313" key="4">
    <source>
        <dbReference type="Proteomes" id="UP001652503"/>
    </source>
</evidence>